<comment type="caution">
    <text evidence="1">The sequence shown here is derived from an EMBL/GenBank/DDBJ whole genome shotgun (WGS) entry which is preliminary data.</text>
</comment>
<dbReference type="GeneID" id="93166817"/>
<sequence>MKVDWKDDIFEGERLYSIVDAPDGKKYIRDVTMYTQQGDSLGALQLQQIGEEVNRIQGSRNVTLTAAAWTGSAAPYTQVVAVAGITEEDVPGVGIIYPTNCTRAQQKAINKAVSYIYDVETGAGKITVRATQKPAVDITLGLKGVV</sequence>
<reference evidence="1 2" key="1">
    <citation type="submission" date="2011-04" db="EMBL/GenBank/DDBJ databases">
        <title>The Genome Sequence of Clostridium citroniae WAL-19142.</title>
        <authorList>
            <consortium name="The Broad Institute Genome Sequencing Platform"/>
            <person name="Earl A."/>
            <person name="Ward D."/>
            <person name="Feldgarden M."/>
            <person name="Gevers D."/>
            <person name="Warren Y.A."/>
            <person name="Tyrrell K.L."/>
            <person name="Citron D.M."/>
            <person name="Goldstein E.J."/>
            <person name="Daigneault M."/>
            <person name="Allen-Vercoe E."/>
            <person name="Young S.K."/>
            <person name="Zeng Q."/>
            <person name="Gargeya S."/>
            <person name="Fitzgerald M."/>
            <person name="Haas B."/>
            <person name="Abouelleil A."/>
            <person name="Alvarado L."/>
            <person name="Arachchi H.M."/>
            <person name="Berlin A."/>
            <person name="Brown A."/>
            <person name="Chapman S.B."/>
            <person name="Chen Z."/>
            <person name="Dunbar C."/>
            <person name="Freedman E."/>
            <person name="Gearin G."/>
            <person name="Gellesch M."/>
            <person name="Goldberg J."/>
            <person name="Griggs A."/>
            <person name="Gujja S."/>
            <person name="Heilman E.R."/>
            <person name="Heiman D."/>
            <person name="Howarth C."/>
            <person name="Larson L."/>
            <person name="Lui A."/>
            <person name="MacDonald P.J."/>
            <person name="Mehta T."/>
            <person name="Montmayeur A."/>
            <person name="Murphy C."/>
            <person name="Neiman D."/>
            <person name="Pearson M."/>
            <person name="Priest M."/>
            <person name="Roberts A."/>
            <person name="Saif S."/>
            <person name="Shea T."/>
            <person name="Shenoy N."/>
            <person name="Sisk P."/>
            <person name="Stolte C."/>
            <person name="Sykes S."/>
            <person name="White J."/>
            <person name="Yandava C."/>
            <person name="Wortman J."/>
            <person name="Nusbaum C."/>
            <person name="Birren B."/>
        </authorList>
    </citation>
    <scope>NUCLEOTIDE SEQUENCE [LARGE SCALE GENOMIC DNA]</scope>
    <source>
        <strain evidence="1 2">WAL-19142</strain>
    </source>
</reference>
<evidence type="ECO:0000313" key="2">
    <source>
        <dbReference type="Proteomes" id="UP000037392"/>
    </source>
</evidence>
<dbReference type="OrthoDB" id="1990763at2"/>
<dbReference type="RefSeq" id="WP_048931015.1">
    <property type="nucleotide sequence ID" value="NZ_KQ235884.1"/>
</dbReference>
<evidence type="ECO:0000313" key="1">
    <source>
        <dbReference type="EMBL" id="KMW13746.1"/>
    </source>
</evidence>
<name>A0A0J9BNL5_9FIRM</name>
<protein>
    <submittedName>
        <fullName evidence="1">Uncharacterized protein</fullName>
    </submittedName>
</protein>
<organism evidence="1 2">
    <name type="scientific">[Clostridium] citroniae WAL-19142</name>
    <dbReference type="NCBI Taxonomy" id="742734"/>
    <lineage>
        <taxon>Bacteria</taxon>
        <taxon>Bacillati</taxon>
        <taxon>Bacillota</taxon>
        <taxon>Clostridia</taxon>
        <taxon>Lachnospirales</taxon>
        <taxon>Lachnospiraceae</taxon>
        <taxon>Enterocloster</taxon>
    </lineage>
</organism>
<dbReference type="PATRIC" id="fig|742734.4.peg.5411"/>
<accession>A0A0J9BNL5</accession>
<gene>
    <name evidence="1" type="ORF">HMPREF9470_05057</name>
</gene>
<dbReference type="Proteomes" id="UP000037392">
    <property type="component" value="Unassembled WGS sequence"/>
</dbReference>
<proteinExistence type="predicted"/>
<dbReference type="EMBL" id="ADLK01000043">
    <property type="protein sequence ID" value="KMW13746.1"/>
    <property type="molecule type" value="Genomic_DNA"/>
</dbReference>
<dbReference type="AlphaFoldDB" id="A0A0J9BNL5"/>